<dbReference type="Proteomes" id="UP001153148">
    <property type="component" value="Unassembled WGS sequence"/>
</dbReference>
<proteinExistence type="predicted"/>
<protein>
    <submittedName>
        <fullName evidence="1">Uncharacterized protein</fullName>
    </submittedName>
</protein>
<feature type="non-terminal residue" evidence="1">
    <location>
        <position position="178"/>
    </location>
</feature>
<comment type="caution">
    <text evidence="1">The sequence shown here is derived from an EMBL/GenBank/DDBJ whole genome shotgun (WGS) entry which is preliminary data.</text>
</comment>
<keyword evidence="2" id="KW-1185">Reference proteome</keyword>
<evidence type="ECO:0000313" key="2">
    <source>
        <dbReference type="Proteomes" id="UP001153148"/>
    </source>
</evidence>
<accession>A0ABN7NNR1</accession>
<organism evidence="1 2">
    <name type="scientific">Timema podura</name>
    <name type="common">Walking stick</name>
    <dbReference type="NCBI Taxonomy" id="61482"/>
    <lineage>
        <taxon>Eukaryota</taxon>
        <taxon>Metazoa</taxon>
        <taxon>Ecdysozoa</taxon>
        <taxon>Arthropoda</taxon>
        <taxon>Hexapoda</taxon>
        <taxon>Insecta</taxon>
        <taxon>Pterygota</taxon>
        <taxon>Neoptera</taxon>
        <taxon>Polyneoptera</taxon>
        <taxon>Phasmatodea</taxon>
        <taxon>Timematodea</taxon>
        <taxon>Timematoidea</taxon>
        <taxon>Timematidae</taxon>
        <taxon>Timema</taxon>
    </lineage>
</organism>
<sequence>METGGETALRGTGGDSGNSWSLLEFSRSSILHGPSSYSNSLVGGASFTLGQSARTSIQSMARSVAVWTLRRVGFRVYIWRGRGLYPHLGQCVLILSTIASWAPEQAGPSGSCGTPGKKTIKMVVNEVKIPPQAPPISVPSQTRGGLRVYKIVVLGDGGVALTLQFVKHRFLDYHDPTI</sequence>
<reference evidence="1" key="1">
    <citation type="submission" date="2021-03" db="EMBL/GenBank/DDBJ databases">
        <authorList>
            <person name="Tran Van P."/>
        </authorList>
    </citation>
    <scope>NUCLEOTIDE SEQUENCE</scope>
</reference>
<gene>
    <name evidence="1" type="ORF">TPAB3V08_LOCUS4029</name>
</gene>
<dbReference type="EMBL" id="CAJPIN010004790">
    <property type="protein sequence ID" value="CAG2057047.1"/>
    <property type="molecule type" value="Genomic_DNA"/>
</dbReference>
<evidence type="ECO:0000313" key="1">
    <source>
        <dbReference type="EMBL" id="CAG2057047.1"/>
    </source>
</evidence>
<name>A0ABN7NNR1_TIMPD</name>